<feature type="compositionally biased region" description="Basic residues" evidence="1">
    <location>
        <begin position="33"/>
        <end position="42"/>
    </location>
</feature>
<gene>
    <name evidence="2" type="ORF">AVEN_251578_1</name>
</gene>
<evidence type="ECO:0000313" key="3">
    <source>
        <dbReference type="Proteomes" id="UP000499080"/>
    </source>
</evidence>
<accession>A0A4Y2R740</accession>
<dbReference type="EMBL" id="BGPR01016031">
    <property type="protein sequence ID" value="GBN71577.1"/>
    <property type="molecule type" value="Genomic_DNA"/>
</dbReference>
<protein>
    <submittedName>
        <fullName evidence="2">Uncharacterized protein</fullName>
    </submittedName>
</protein>
<dbReference type="Proteomes" id="UP000499080">
    <property type="component" value="Unassembled WGS sequence"/>
</dbReference>
<name>A0A4Y2R740_ARAVE</name>
<reference evidence="2 3" key="1">
    <citation type="journal article" date="2019" name="Sci. Rep.">
        <title>Orb-weaving spider Araneus ventricosus genome elucidates the spidroin gene catalogue.</title>
        <authorList>
            <person name="Kono N."/>
            <person name="Nakamura H."/>
            <person name="Ohtoshi R."/>
            <person name="Moran D.A.P."/>
            <person name="Shinohara A."/>
            <person name="Yoshida Y."/>
            <person name="Fujiwara M."/>
            <person name="Mori M."/>
            <person name="Tomita M."/>
            <person name="Arakawa K."/>
        </authorList>
    </citation>
    <scope>NUCLEOTIDE SEQUENCE [LARGE SCALE GENOMIC DNA]</scope>
</reference>
<feature type="region of interest" description="Disordered" evidence="1">
    <location>
        <begin position="92"/>
        <end position="125"/>
    </location>
</feature>
<evidence type="ECO:0000313" key="2">
    <source>
        <dbReference type="EMBL" id="GBN71577.1"/>
    </source>
</evidence>
<feature type="compositionally biased region" description="Polar residues" evidence="1">
    <location>
        <begin position="46"/>
        <end position="55"/>
    </location>
</feature>
<comment type="caution">
    <text evidence="2">The sequence shown here is derived from an EMBL/GenBank/DDBJ whole genome shotgun (WGS) entry which is preliminary data.</text>
</comment>
<feature type="region of interest" description="Disordered" evidence="1">
    <location>
        <begin position="1"/>
        <end position="60"/>
    </location>
</feature>
<dbReference type="AlphaFoldDB" id="A0A4Y2R740"/>
<organism evidence="2 3">
    <name type="scientific">Araneus ventricosus</name>
    <name type="common">Orbweaver spider</name>
    <name type="synonym">Epeira ventricosa</name>
    <dbReference type="NCBI Taxonomy" id="182803"/>
    <lineage>
        <taxon>Eukaryota</taxon>
        <taxon>Metazoa</taxon>
        <taxon>Ecdysozoa</taxon>
        <taxon>Arthropoda</taxon>
        <taxon>Chelicerata</taxon>
        <taxon>Arachnida</taxon>
        <taxon>Araneae</taxon>
        <taxon>Araneomorphae</taxon>
        <taxon>Entelegynae</taxon>
        <taxon>Araneoidea</taxon>
        <taxon>Araneidae</taxon>
        <taxon>Araneus</taxon>
    </lineage>
</organism>
<sequence length="146" mass="16162">MDVFQKLYKTESENEENSSINIDARLTNTSGRRSQKRNKQLRKSQELTSLSLSQNKHNEEVAKDGTMWTTVPSDTVSLGRRHHRNVLREVPEPSAFAISSGGLQPDSPPPSGFATEGDPMGYATNPYAQNNVPDIVLGFPNSFAIE</sequence>
<keyword evidence="3" id="KW-1185">Reference proteome</keyword>
<evidence type="ECO:0000256" key="1">
    <source>
        <dbReference type="SAM" id="MobiDB-lite"/>
    </source>
</evidence>
<proteinExistence type="predicted"/>